<evidence type="ECO:0000256" key="10">
    <source>
        <dbReference type="ARBA" id="ARBA00022777"/>
    </source>
</evidence>
<dbReference type="FunFam" id="1.10.287.130:FF:000001">
    <property type="entry name" value="Two-component sensor histidine kinase"/>
    <property type="match status" value="1"/>
</dbReference>
<dbReference type="NCBIfam" id="TIGR00229">
    <property type="entry name" value="sensory_box"/>
    <property type="match status" value="2"/>
</dbReference>
<dbReference type="InterPro" id="IPR005467">
    <property type="entry name" value="His_kinase_dom"/>
</dbReference>
<dbReference type="RefSeq" id="WP_132691850.1">
    <property type="nucleotide sequence ID" value="NZ_SKBU01000019.1"/>
</dbReference>
<evidence type="ECO:0000256" key="14">
    <source>
        <dbReference type="ARBA" id="ARBA00023136"/>
    </source>
</evidence>
<feature type="transmembrane region" description="Helical" evidence="16">
    <location>
        <begin position="79"/>
        <end position="98"/>
    </location>
</feature>
<keyword evidence="7" id="KW-0808">Transferase</keyword>
<dbReference type="GO" id="GO:0007234">
    <property type="term" value="P:osmosensory signaling via phosphorelay pathway"/>
    <property type="evidence" value="ECO:0007669"/>
    <property type="project" value="TreeGrafter"/>
</dbReference>
<dbReference type="EC" id="2.7.13.3" evidence="5"/>
<feature type="domain" description="PAS" evidence="18">
    <location>
        <begin position="374"/>
        <end position="442"/>
    </location>
</feature>
<dbReference type="InterPro" id="IPR050351">
    <property type="entry name" value="BphY/WalK/GraS-like"/>
</dbReference>
<dbReference type="InterPro" id="IPR000014">
    <property type="entry name" value="PAS"/>
</dbReference>
<reference evidence="20 21" key="1">
    <citation type="submission" date="2019-03" db="EMBL/GenBank/DDBJ databases">
        <title>Whole genome sequence of a novel Rubrobacter taiwanensis strain, isolated from Yellowstone National Park.</title>
        <authorList>
            <person name="Freed S."/>
            <person name="Ramaley R.F."/>
            <person name="Kyndt J.A."/>
        </authorList>
    </citation>
    <scope>NUCLEOTIDE SEQUENCE [LARGE SCALE GENOMIC DNA]</scope>
    <source>
        <strain evidence="20 21">Yellowstone</strain>
    </source>
</reference>
<evidence type="ECO:0000256" key="11">
    <source>
        <dbReference type="ARBA" id="ARBA00022840"/>
    </source>
</evidence>
<dbReference type="Pfam" id="PF00512">
    <property type="entry name" value="HisKA"/>
    <property type="match status" value="1"/>
</dbReference>
<evidence type="ECO:0000256" key="12">
    <source>
        <dbReference type="ARBA" id="ARBA00022989"/>
    </source>
</evidence>
<evidence type="ECO:0000256" key="2">
    <source>
        <dbReference type="ARBA" id="ARBA00001968"/>
    </source>
</evidence>
<dbReference type="GO" id="GO:0005886">
    <property type="term" value="C:plasma membrane"/>
    <property type="evidence" value="ECO:0007669"/>
    <property type="project" value="UniProtKB-SubCell"/>
</dbReference>
<name>A0A4R1BFQ4_9ACTN</name>
<dbReference type="SMART" id="SM00388">
    <property type="entry name" value="HisKA"/>
    <property type="match status" value="1"/>
</dbReference>
<evidence type="ECO:0000256" key="6">
    <source>
        <dbReference type="ARBA" id="ARBA00022553"/>
    </source>
</evidence>
<dbReference type="PANTHER" id="PTHR42878:SF7">
    <property type="entry name" value="SENSOR HISTIDINE KINASE GLRK"/>
    <property type="match status" value="1"/>
</dbReference>
<dbReference type="PROSITE" id="PS50109">
    <property type="entry name" value="HIS_KIN"/>
    <property type="match status" value="1"/>
</dbReference>
<keyword evidence="14 16" id="KW-0472">Membrane</keyword>
<dbReference type="PANTHER" id="PTHR42878">
    <property type="entry name" value="TWO-COMPONENT HISTIDINE KINASE"/>
    <property type="match status" value="1"/>
</dbReference>
<keyword evidence="9" id="KW-0547">Nucleotide-binding</keyword>
<evidence type="ECO:0000313" key="21">
    <source>
        <dbReference type="Proteomes" id="UP000295244"/>
    </source>
</evidence>
<dbReference type="Pfam" id="PF02518">
    <property type="entry name" value="HATPase_c"/>
    <property type="match status" value="1"/>
</dbReference>
<keyword evidence="11" id="KW-0067">ATP-binding</keyword>
<comment type="caution">
    <text evidence="20">The sequence shown here is derived from an EMBL/GenBank/DDBJ whole genome shotgun (WGS) entry which is preliminary data.</text>
</comment>
<dbReference type="Proteomes" id="UP000295244">
    <property type="component" value="Unassembled WGS sequence"/>
</dbReference>
<proteinExistence type="predicted"/>
<keyword evidence="12 16" id="KW-1133">Transmembrane helix</keyword>
<evidence type="ECO:0000256" key="4">
    <source>
        <dbReference type="ARBA" id="ARBA00004236"/>
    </source>
</evidence>
<dbReference type="AlphaFoldDB" id="A0A4R1BFQ4"/>
<feature type="domain" description="PAC" evidence="19">
    <location>
        <begin position="327"/>
        <end position="377"/>
    </location>
</feature>
<gene>
    <name evidence="20" type="ORF">E0L93_10970</name>
</gene>
<dbReference type="Pfam" id="PF08447">
    <property type="entry name" value="PAS_3"/>
    <property type="match status" value="1"/>
</dbReference>
<evidence type="ECO:0000313" key="20">
    <source>
        <dbReference type="EMBL" id="TCJ15999.1"/>
    </source>
</evidence>
<accession>A0A4R1BFQ4</accession>
<dbReference type="CDD" id="cd00075">
    <property type="entry name" value="HATPase"/>
    <property type="match status" value="1"/>
</dbReference>
<feature type="domain" description="PAC" evidence="19">
    <location>
        <begin position="198"/>
        <end position="249"/>
    </location>
</feature>
<keyword evidence="8 16" id="KW-0812">Transmembrane</keyword>
<keyword evidence="6" id="KW-0597">Phosphoprotein</keyword>
<comment type="catalytic activity">
    <reaction evidence="1">
        <text>ATP + protein L-histidine = ADP + protein N-phospho-L-histidine.</text>
        <dbReference type="EC" id="2.7.13.3"/>
    </reaction>
</comment>
<protein>
    <recommendedName>
        <fullName evidence="15">Sensor-like histidine kinase SenX3</fullName>
        <ecNumber evidence="5">2.7.13.3</ecNumber>
    </recommendedName>
</protein>
<dbReference type="Gene3D" id="1.10.287.130">
    <property type="match status" value="1"/>
</dbReference>
<dbReference type="EMBL" id="SKBU01000019">
    <property type="protein sequence ID" value="TCJ15999.1"/>
    <property type="molecule type" value="Genomic_DNA"/>
</dbReference>
<dbReference type="PROSITE" id="PS50112">
    <property type="entry name" value="PAS"/>
    <property type="match status" value="2"/>
</dbReference>
<dbReference type="InterPro" id="IPR004358">
    <property type="entry name" value="Sig_transdc_His_kin-like_C"/>
</dbReference>
<dbReference type="PRINTS" id="PR00344">
    <property type="entry name" value="BCTRLSENSOR"/>
</dbReference>
<evidence type="ECO:0000256" key="16">
    <source>
        <dbReference type="SAM" id="Phobius"/>
    </source>
</evidence>
<evidence type="ECO:0000259" key="18">
    <source>
        <dbReference type="PROSITE" id="PS50112"/>
    </source>
</evidence>
<dbReference type="GO" id="GO:0000155">
    <property type="term" value="F:phosphorelay sensor kinase activity"/>
    <property type="evidence" value="ECO:0007669"/>
    <property type="project" value="InterPro"/>
</dbReference>
<dbReference type="InterPro" id="IPR036890">
    <property type="entry name" value="HATPase_C_sf"/>
</dbReference>
<dbReference type="InterPro" id="IPR035965">
    <property type="entry name" value="PAS-like_dom_sf"/>
</dbReference>
<feature type="domain" description="PAS" evidence="18">
    <location>
        <begin position="121"/>
        <end position="193"/>
    </location>
</feature>
<sequence length="739" mass="83053">MARSEELRRTAERYYADFRPAVEAGEEEPEAFARAGERSLRELEALEGAVQEIQRVAQERSEAALDRLRAANAAAQRNLIAVVVSLFLIGAALSYTTVRMVGELRSLYAREQQTNEKLARSEERFRALVKNSSDIISVFEADGTIIYHSPSHQRILGYRPEKLVGRNVFELPHIHPEDFGIQRNFFGRILASGPDELQTAEFRLRDVEGRYHVMEAVGANRLDDPLVHGIVINYRDVTERHQAEEKLRFQKALLESQTEASIDGILVVSEGGEILSYNRRFVEIWSVPEEVMDSRRDEDVLRFVVEKVEDPVGFRARVGYLYEHPEEESHEEIPLRDGRVLDRYSAPVRSADGVYYGRVWYFRDITGRKRAEEQLRRYAALIDLSYEPIFVWDLEEGIVEWNKGCERLYGYSKEEAAGRVSHRLLKTVHPITVDELKEALRRDGVWSGEVRHTTRGGREVIVESRHQLVESQGRRLVLETNRDITERKRIEEELARSLQSKTDFLADVSHELRTPLTMIRTNAEVGLHVARDCPHIEQLEQIAVGAVRMSRLVDDLLFLARSDSDSPPLEIKAVAVPLFLVELAGRAEALARERGAAFEASLCGEGWLRIDPARIEQAVLILVDNAAKYGSTGDPITLTAATAGGELYLRVEDRGPGIPAEDLPRVFDRFYRGKTARSDGRSGGGTGLGLAIARTIVEAHGGRMEAANRRGGGASMSIYLPVAQSLADTPEVRSPIGSA</sequence>
<feature type="domain" description="PAC" evidence="19">
    <location>
        <begin position="446"/>
        <end position="496"/>
    </location>
</feature>
<evidence type="ECO:0000256" key="1">
    <source>
        <dbReference type="ARBA" id="ARBA00000085"/>
    </source>
</evidence>
<comment type="subcellular location">
    <subcellularLocation>
        <location evidence="4">Cell membrane</location>
    </subcellularLocation>
    <subcellularLocation>
        <location evidence="3">Membrane</location>
        <topology evidence="3">Multi-pass membrane protein</topology>
    </subcellularLocation>
</comment>
<dbReference type="SUPFAM" id="SSF55785">
    <property type="entry name" value="PYP-like sensor domain (PAS domain)"/>
    <property type="match status" value="3"/>
</dbReference>
<evidence type="ECO:0000256" key="7">
    <source>
        <dbReference type="ARBA" id="ARBA00022679"/>
    </source>
</evidence>
<dbReference type="Pfam" id="PF13188">
    <property type="entry name" value="PAS_8"/>
    <property type="match status" value="1"/>
</dbReference>
<evidence type="ECO:0000256" key="9">
    <source>
        <dbReference type="ARBA" id="ARBA00022741"/>
    </source>
</evidence>
<dbReference type="Gene3D" id="3.30.565.10">
    <property type="entry name" value="Histidine kinase-like ATPase, C-terminal domain"/>
    <property type="match status" value="1"/>
</dbReference>
<dbReference type="OrthoDB" id="340764at2"/>
<evidence type="ECO:0000259" key="19">
    <source>
        <dbReference type="PROSITE" id="PS50113"/>
    </source>
</evidence>
<dbReference type="GO" id="GO:0000156">
    <property type="term" value="F:phosphorelay response regulator activity"/>
    <property type="evidence" value="ECO:0007669"/>
    <property type="project" value="TreeGrafter"/>
</dbReference>
<dbReference type="SMART" id="SM00091">
    <property type="entry name" value="PAS"/>
    <property type="match status" value="3"/>
</dbReference>
<dbReference type="InterPro" id="IPR013655">
    <property type="entry name" value="PAS_fold_3"/>
</dbReference>
<evidence type="ECO:0000256" key="5">
    <source>
        <dbReference type="ARBA" id="ARBA00012438"/>
    </source>
</evidence>
<dbReference type="CDD" id="cd00082">
    <property type="entry name" value="HisKA"/>
    <property type="match status" value="1"/>
</dbReference>
<dbReference type="SMART" id="SM00387">
    <property type="entry name" value="HATPase_c"/>
    <property type="match status" value="1"/>
</dbReference>
<organism evidence="20 21">
    <name type="scientific">Rubrobacter taiwanensis</name>
    <dbReference type="NCBI Taxonomy" id="185139"/>
    <lineage>
        <taxon>Bacteria</taxon>
        <taxon>Bacillati</taxon>
        <taxon>Actinomycetota</taxon>
        <taxon>Rubrobacteria</taxon>
        <taxon>Rubrobacterales</taxon>
        <taxon>Rubrobacteraceae</taxon>
        <taxon>Rubrobacter</taxon>
    </lineage>
</organism>
<dbReference type="PROSITE" id="PS50113">
    <property type="entry name" value="PAC"/>
    <property type="match status" value="3"/>
</dbReference>
<dbReference type="GO" id="GO:0005509">
    <property type="term" value="F:calcium ion binding"/>
    <property type="evidence" value="ECO:0007669"/>
    <property type="project" value="UniProtKB-ARBA"/>
</dbReference>
<evidence type="ECO:0000259" key="17">
    <source>
        <dbReference type="PROSITE" id="PS50109"/>
    </source>
</evidence>
<keyword evidence="10" id="KW-0418">Kinase</keyword>
<dbReference type="InterPro" id="IPR036097">
    <property type="entry name" value="HisK_dim/P_sf"/>
</dbReference>
<evidence type="ECO:0000256" key="15">
    <source>
        <dbReference type="ARBA" id="ARBA00039401"/>
    </source>
</evidence>
<feature type="domain" description="Histidine kinase" evidence="17">
    <location>
        <begin position="507"/>
        <end position="724"/>
    </location>
</feature>
<dbReference type="SUPFAM" id="SSF55874">
    <property type="entry name" value="ATPase domain of HSP90 chaperone/DNA topoisomerase II/histidine kinase"/>
    <property type="match status" value="1"/>
</dbReference>
<dbReference type="InterPro" id="IPR003661">
    <property type="entry name" value="HisK_dim/P_dom"/>
</dbReference>
<dbReference type="CDD" id="cd00130">
    <property type="entry name" value="PAS"/>
    <property type="match status" value="2"/>
</dbReference>
<dbReference type="InterPro" id="IPR003594">
    <property type="entry name" value="HATPase_dom"/>
</dbReference>
<dbReference type="GO" id="GO:0030295">
    <property type="term" value="F:protein kinase activator activity"/>
    <property type="evidence" value="ECO:0007669"/>
    <property type="project" value="TreeGrafter"/>
</dbReference>
<evidence type="ECO:0000256" key="3">
    <source>
        <dbReference type="ARBA" id="ARBA00004141"/>
    </source>
</evidence>
<evidence type="ECO:0000256" key="8">
    <source>
        <dbReference type="ARBA" id="ARBA00022692"/>
    </source>
</evidence>
<evidence type="ECO:0000256" key="13">
    <source>
        <dbReference type="ARBA" id="ARBA00023012"/>
    </source>
</evidence>
<keyword evidence="21" id="KW-1185">Reference proteome</keyword>
<dbReference type="InterPro" id="IPR000700">
    <property type="entry name" value="PAS-assoc_C"/>
</dbReference>
<dbReference type="SUPFAM" id="SSF47384">
    <property type="entry name" value="Homodimeric domain of signal transducing histidine kinase"/>
    <property type="match status" value="1"/>
</dbReference>
<dbReference type="FunFam" id="3.30.565.10:FF:000006">
    <property type="entry name" value="Sensor histidine kinase WalK"/>
    <property type="match status" value="1"/>
</dbReference>
<keyword evidence="13" id="KW-0902">Two-component regulatory system</keyword>
<comment type="cofactor">
    <cofactor evidence="2">
        <name>a divalent metal cation</name>
        <dbReference type="ChEBI" id="CHEBI:60240"/>
    </cofactor>
</comment>
<dbReference type="Pfam" id="PF13426">
    <property type="entry name" value="PAS_9"/>
    <property type="match status" value="1"/>
</dbReference>
<dbReference type="Gene3D" id="3.30.450.20">
    <property type="entry name" value="PAS domain"/>
    <property type="match status" value="3"/>
</dbReference>